<sequence>MAEDSHITAKKNSKLGKIFLSFVDTIEGFHDPSILALVKQVASSSPSPTDIEAAWELLGGWTSTGLTLPKSIPPAPALHFPAEHRLHFDVPFEWYFVTLSLNLECGGRVSAVFIIFRKAIGTHASSPKHTTDLDRQIFSTSLGITIEMPGAPAVHHAFPVIARAPIEGGVKYGNNPFHLTVGKNSFNGSVDVFPLRVHIDGPGDSLVGCPTIEIDLDCSATNPLFLQGVNGFVGAPGGPTWYYYSWANQSTTGSVKIDGHHHVVTSGVTWMDHQWGGWDVPTSPTKPGGGGWCWFEFQFDGNRALTLACPHSGKIVPSLWGFGVYVEGKSSSLVEAKLDVGQFAKSPETDANYPSAWHLVVQSATVNLDVVVTTVCDQQSLWQGGLTEYAEAASTVVATGHVDGKEVTMEGVGYCESVGLEDYVEANTRRNMWLLSSLQHENVD</sequence>
<dbReference type="Pfam" id="PF07143">
    <property type="entry name" value="CrtC"/>
    <property type="match status" value="1"/>
</dbReference>
<dbReference type="OrthoDB" id="10662430at2759"/>
<feature type="domain" description="AttH" evidence="1">
    <location>
        <begin position="93"/>
        <end position="276"/>
    </location>
</feature>
<evidence type="ECO:0000313" key="2">
    <source>
        <dbReference type="EMBL" id="EDR04536.1"/>
    </source>
</evidence>
<dbReference type="InterPro" id="IPR023374">
    <property type="entry name" value="AttH-like_dom_sf"/>
</dbReference>
<evidence type="ECO:0000313" key="3">
    <source>
        <dbReference type="Proteomes" id="UP000001194"/>
    </source>
</evidence>
<gene>
    <name evidence="2" type="ORF">LACBIDRAFT_304300</name>
</gene>
<keyword evidence="3" id="KW-1185">Reference proteome</keyword>
<dbReference type="Pfam" id="PF17186">
    <property type="entry name" value="Lipocalin_9"/>
    <property type="match status" value="1"/>
</dbReference>
<dbReference type="HOGENOM" id="CLU_616866_0_0_1"/>
<dbReference type="EMBL" id="DS547117">
    <property type="protein sequence ID" value="EDR04536.1"/>
    <property type="molecule type" value="Genomic_DNA"/>
</dbReference>
<dbReference type="RefSeq" id="XP_001884708.1">
    <property type="nucleotide sequence ID" value="XM_001884673.1"/>
</dbReference>
<evidence type="ECO:0000259" key="1">
    <source>
        <dbReference type="Pfam" id="PF07143"/>
    </source>
</evidence>
<organism evidence="3">
    <name type="scientific">Laccaria bicolor (strain S238N-H82 / ATCC MYA-4686)</name>
    <name type="common">Bicoloured deceiver</name>
    <name type="synonym">Laccaria laccata var. bicolor</name>
    <dbReference type="NCBI Taxonomy" id="486041"/>
    <lineage>
        <taxon>Eukaryota</taxon>
        <taxon>Fungi</taxon>
        <taxon>Dikarya</taxon>
        <taxon>Basidiomycota</taxon>
        <taxon>Agaricomycotina</taxon>
        <taxon>Agaricomycetes</taxon>
        <taxon>Agaricomycetidae</taxon>
        <taxon>Agaricales</taxon>
        <taxon>Agaricineae</taxon>
        <taxon>Hydnangiaceae</taxon>
        <taxon>Laccaria</taxon>
    </lineage>
</organism>
<dbReference type="GeneID" id="6080410"/>
<dbReference type="Proteomes" id="UP000001194">
    <property type="component" value="Unassembled WGS sequence"/>
</dbReference>
<name>B0DLB8_LACBS</name>
<dbReference type="KEGG" id="lbc:LACBIDRAFT_304300"/>
<protein>
    <submittedName>
        <fullName evidence="2">Predicted protein</fullName>
    </submittedName>
</protein>
<accession>B0DLB8</accession>
<dbReference type="Gene3D" id="2.40.370.10">
    <property type="entry name" value="AttH-like domain"/>
    <property type="match status" value="2"/>
</dbReference>
<dbReference type="AlphaFoldDB" id="B0DLB8"/>
<dbReference type="InParanoid" id="B0DLB8"/>
<dbReference type="PANTHER" id="PTHR38591">
    <property type="entry name" value="HYDROLASE"/>
    <property type="match status" value="1"/>
</dbReference>
<dbReference type="SUPFAM" id="SSF159245">
    <property type="entry name" value="AttH-like"/>
    <property type="match status" value="1"/>
</dbReference>
<dbReference type="PANTHER" id="PTHR38591:SF1">
    <property type="entry name" value="BLL1000 PROTEIN"/>
    <property type="match status" value="1"/>
</dbReference>
<reference evidence="2 3" key="1">
    <citation type="journal article" date="2008" name="Nature">
        <title>The genome of Laccaria bicolor provides insights into mycorrhizal symbiosis.</title>
        <authorList>
            <person name="Martin F."/>
            <person name="Aerts A."/>
            <person name="Ahren D."/>
            <person name="Brun A."/>
            <person name="Danchin E.G.J."/>
            <person name="Duchaussoy F."/>
            <person name="Gibon J."/>
            <person name="Kohler A."/>
            <person name="Lindquist E."/>
            <person name="Pereda V."/>
            <person name="Salamov A."/>
            <person name="Shapiro H.J."/>
            <person name="Wuyts J."/>
            <person name="Blaudez D."/>
            <person name="Buee M."/>
            <person name="Brokstein P."/>
            <person name="Canbaeck B."/>
            <person name="Cohen D."/>
            <person name="Courty P.E."/>
            <person name="Coutinho P.M."/>
            <person name="Delaruelle C."/>
            <person name="Detter J.C."/>
            <person name="Deveau A."/>
            <person name="DiFazio S."/>
            <person name="Duplessis S."/>
            <person name="Fraissinet-Tachet L."/>
            <person name="Lucic E."/>
            <person name="Frey-Klett P."/>
            <person name="Fourrey C."/>
            <person name="Feussner I."/>
            <person name="Gay G."/>
            <person name="Grimwood J."/>
            <person name="Hoegger P.J."/>
            <person name="Jain P."/>
            <person name="Kilaru S."/>
            <person name="Labbe J."/>
            <person name="Lin Y.C."/>
            <person name="Legue V."/>
            <person name="Le Tacon F."/>
            <person name="Marmeisse R."/>
            <person name="Melayah D."/>
            <person name="Montanini B."/>
            <person name="Muratet M."/>
            <person name="Nehls U."/>
            <person name="Niculita-Hirzel H."/>
            <person name="Oudot-Le Secq M.P."/>
            <person name="Peter M."/>
            <person name="Quesneville H."/>
            <person name="Rajashekar B."/>
            <person name="Reich M."/>
            <person name="Rouhier N."/>
            <person name="Schmutz J."/>
            <person name="Yin T."/>
            <person name="Chalot M."/>
            <person name="Henrissat B."/>
            <person name="Kuees U."/>
            <person name="Lucas S."/>
            <person name="Van de Peer Y."/>
            <person name="Podila G.K."/>
            <person name="Polle A."/>
            <person name="Pukkila P.J."/>
            <person name="Richardson P.M."/>
            <person name="Rouze P."/>
            <person name="Sanders I.R."/>
            <person name="Stajich J.E."/>
            <person name="Tunlid A."/>
            <person name="Tuskan G."/>
            <person name="Grigoriev I.V."/>
        </authorList>
    </citation>
    <scope>NUCLEOTIDE SEQUENCE [LARGE SCALE GENOMIC DNA]</scope>
    <source>
        <strain evidence="3">S238N-H82 / ATCC MYA-4686</strain>
    </source>
</reference>
<proteinExistence type="predicted"/>
<dbReference type="InterPro" id="IPR010791">
    <property type="entry name" value="AttH_dom"/>
</dbReference>